<dbReference type="GO" id="GO:0008745">
    <property type="term" value="F:N-acetylmuramoyl-L-alanine amidase activity"/>
    <property type="evidence" value="ECO:0007669"/>
    <property type="project" value="UniProtKB-EC"/>
</dbReference>
<dbReference type="Gene3D" id="1.10.101.10">
    <property type="entry name" value="PGBD-like superfamily/PGBD"/>
    <property type="match status" value="1"/>
</dbReference>
<dbReference type="Pfam" id="PF01510">
    <property type="entry name" value="Amidase_2"/>
    <property type="match status" value="1"/>
</dbReference>
<dbReference type="PATRIC" id="fig|50340.43.peg.5499"/>
<keyword evidence="8" id="KW-1185">Reference proteome</keyword>
<dbReference type="STRING" id="50340.PF66_02131"/>
<dbReference type="SUPFAM" id="SSF55846">
    <property type="entry name" value="N-acetylmuramoyl-L-alanine amidase-like"/>
    <property type="match status" value="1"/>
</dbReference>
<evidence type="ECO:0000256" key="1">
    <source>
        <dbReference type="ARBA" id="ARBA00001561"/>
    </source>
</evidence>
<evidence type="ECO:0000256" key="3">
    <source>
        <dbReference type="ARBA" id="ARBA00011901"/>
    </source>
</evidence>
<dbReference type="Proteomes" id="UP000037931">
    <property type="component" value="Unassembled WGS sequence"/>
</dbReference>
<dbReference type="EC" id="3.5.1.28" evidence="3"/>
<evidence type="ECO:0000313" key="7">
    <source>
        <dbReference type="EMBL" id="KPA91249.1"/>
    </source>
</evidence>
<dbReference type="AlphaFoldDB" id="A0A0N0E4G1"/>
<dbReference type="GO" id="GO:0019867">
    <property type="term" value="C:outer membrane"/>
    <property type="evidence" value="ECO:0007669"/>
    <property type="project" value="TreeGrafter"/>
</dbReference>
<dbReference type="GO" id="GO:0071555">
    <property type="term" value="P:cell wall organization"/>
    <property type="evidence" value="ECO:0007669"/>
    <property type="project" value="UniProtKB-KW"/>
</dbReference>
<dbReference type="PANTHER" id="PTHR30417">
    <property type="entry name" value="N-ACETYLMURAMOYL-L-ALANINE AMIDASE AMID"/>
    <property type="match status" value="1"/>
</dbReference>
<dbReference type="InterPro" id="IPR036365">
    <property type="entry name" value="PGBD-like_sf"/>
</dbReference>
<sequence>MKPINYKAYRSTRSLDERVRLLVLHYTAGDFATSVAALTGPSVSCHYLVPDVTDPSYIQAGFSQQEVFSLVDEGKSAWHAGVSAWGGRTRLNDSSIGIEIVNLASESEGAFHFPPYEPRQIEAVKQLALNILARYPNIGPTQVLGHSDIAWRRKSDPGAAFPWRELYLAGVGAWFDEATRDSYQQQYIRDGLPSQTAVLALFQQYGYEVTDADTPEGFKQLVRAFQLHFRPTNHDGVMDAESAAILAALVAKYFPVTA</sequence>
<evidence type="ECO:0000256" key="5">
    <source>
        <dbReference type="ARBA" id="ARBA00023316"/>
    </source>
</evidence>
<feature type="domain" description="N-acetylmuramoyl-L-alanine amidase" evidence="6">
    <location>
        <begin position="8"/>
        <end position="158"/>
    </location>
</feature>
<dbReference type="PANTHER" id="PTHR30417:SF12">
    <property type="entry name" value="N-ACETYLMURAMOYL-L-ALANINE AMIDASE"/>
    <property type="match status" value="1"/>
</dbReference>
<dbReference type="InterPro" id="IPR051206">
    <property type="entry name" value="NAMLAA_amidase_2"/>
</dbReference>
<dbReference type="GO" id="GO:0009254">
    <property type="term" value="P:peptidoglycan turnover"/>
    <property type="evidence" value="ECO:0007669"/>
    <property type="project" value="TreeGrafter"/>
</dbReference>
<dbReference type="InterPro" id="IPR036366">
    <property type="entry name" value="PGBDSf"/>
</dbReference>
<dbReference type="InterPro" id="IPR002502">
    <property type="entry name" value="Amidase_domain"/>
</dbReference>
<dbReference type="OrthoDB" id="9794842at2"/>
<protein>
    <recommendedName>
        <fullName evidence="3">N-acetylmuramoyl-L-alanine amidase</fullName>
        <ecNumber evidence="3">3.5.1.28</ecNumber>
    </recommendedName>
</protein>
<dbReference type="SUPFAM" id="SSF47090">
    <property type="entry name" value="PGBD-like"/>
    <property type="match status" value="1"/>
</dbReference>
<dbReference type="SMART" id="SM00644">
    <property type="entry name" value="Ami_2"/>
    <property type="match status" value="1"/>
</dbReference>
<evidence type="ECO:0000259" key="6">
    <source>
        <dbReference type="SMART" id="SM00644"/>
    </source>
</evidence>
<evidence type="ECO:0000256" key="4">
    <source>
        <dbReference type="ARBA" id="ARBA00022801"/>
    </source>
</evidence>
<dbReference type="GO" id="GO:0009253">
    <property type="term" value="P:peptidoglycan catabolic process"/>
    <property type="evidence" value="ECO:0007669"/>
    <property type="project" value="InterPro"/>
</dbReference>
<accession>A0A0N0E4G1</accession>
<comment type="catalytic activity">
    <reaction evidence="1">
        <text>Hydrolyzes the link between N-acetylmuramoyl residues and L-amino acid residues in certain cell-wall glycopeptides.</text>
        <dbReference type="EC" id="3.5.1.28"/>
    </reaction>
</comment>
<keyword evidence="5" id="KW-0961">Cell wall biogenesis/degradation</keyword>
<proteinExistence type="inferred from homology"/>
<keyword evidence="4 7" id="KW-0378">Hydrolase</keyword>
<comment type="similarity">
    <text evidence="2">Belongs to the N-acetylmuramoyl-L-alanine amidase 2 family.</text>
</comment>
<dbReference type="InterPro" id="IPR036505">
    <property type="entry name" value="Amidase/PGRP_sf"/>
</dbReference>
<name>A0A0N0E4G1_9PSED</name>
<dbReference type="FunFam" id="3.40.80.10:FF:000003">
    <property type="entry name" value="N-acetylmuramoyl-L-alanine amidase"/>
    <property type="match status" value="1"/>
</dbReference>
<dbReference type="EMBL" id="JSYZ01000007">
    <property type="protein sequence ID" value="KPA91249.1"/>
    <property type="molecule type" value="Genomic_DNA"/>
</dbReference>
<comment type="caution">
    <text evidence="7">The sequence shown here is derived from an EMBL/GenBank/DDBJ whole genome shotgun (WGS) entry which is preliminary data.</text>
</comment>
<organism evidence="7 8">
    <name type="scientific">Pseudomonas asplenii</name>
    <dbReference type="NCBI Taxonomy" id="53407"/>
    <lineage>
        <taxon>Bacteria</taxon>
        <taxon>Pseudomonadati</taxon>
        <taxon>Pseudomonadota</taxon>
        <taxon>Gammaproteobacteria</taxon>
        <taxon>Pseudomonadales</taxon>
        <taxon>Pseudomonadaceae</taxon>
        <taxon>Pseudomonas</taxon>
    </lineage>
</organism>
<gene>
    <name evidence="7" type="ORF">PF66_02131</name>
</gene>
<reference evidence="7 8" key="1">
    <citation type="journal article" date="2015" name="PLoS ONE">
        <title>Rice-Infecting Pseudomonas Genomes Are Highly Accessorized and Harbor Multiple Putative Virulence Mechanisms to Cause Sheath Brown Rot.</title>
        <authorList>
            <person name="Quibod I.L."/>
            <person name="Grande G."/>
            <person name="Oreiro E.G."/>
            <person name="Borja F.N."/>
            <person name="Dossa G.S."/>
            <person name="Mauleon R."/>
            <person name="Cruz C.V."/>
            <person name="Oliva R."/>
        </authorList>
    </citation>
    <scope>NUCLEOTIDE SEQUENCE [LARGE SCALE GENOMIC DNA]</scope>
    <source>
        <strain evidence="7 8">IRRI 6609</strain>
    </source>
</reference>
<evidence type="ECO:0000256" key="2">
    <source>
        <dbReference type="ARBA" id="ARBA00007553"/>
    </source>
</evidence>
<dbReference type="Gene3D" id="3.40.80.10">
    <property type="entry name" value="Peptidoglycan recognition protein-like"/>
    <property type="match status" value="1"/>
</dbReference>
<dbReference type="RefSeq" id="WP_054062614.1">
    <property type="nucleotide sequence ID" value="NZ_JSYZ01000007.1"/>
</dbReference>
<evidence type="ECO:0000313" key="8">
    <source>
        <dbReference type="Proteomes" id="UP000037931"/>
    </source>
</evidence>
<dbReference type="CDD" id="cd06583">
    <property type="entry name" value="PGRP"/>
    <property type="match status" value="1"/>
</dbReference>